<dbReference type="InterPro" id="IPR001610">
    <property type="entry name" value="PAC"/>
</dbReference>
<dbReference type="EMBL" id="BMPP01000049">
    <property type="protein sequence ID" value="GGK44007.1"/>
    <property type="molecule type" value="Genomic_DNA"/>
</dbReference>
<accession>A0ABQ2F5D9</accession>
<dbReference type="RefSeq" id="WP_189012355.1">
    <property type="nucleotide sequence ID" value="NZ_BMPP01000049.1"/>
</dbReference>
<dbReference type="SMART" id="SM00091">
    <property type="entry name" value="PAS"/>
    <property type="match status" value="2"/>
</dbReference>
<evidence type="ECO:0000313" key="4">
    <source>
        <dbReference type="EMBL" id="GGK44007.1"/>
    </source>
</evidence>
<dbReference type="SMART" id="SM00471">
    <property type="entry name" value="HDc"/>
    <property type="match status" value="1"/>
</dbReference>
<dbReference type="PANTHER" id="PTHR45228:SF8">
    <property type="entry name" value="TWO-COMPONENT RESPONSE REGULATOR-RELATED"/>
    <property type="match status" value="1"/>
</dbReference>
<dbReference type="SUPFAM" id="SSF55785">
    <property type="entry name" value="PYP-like sensor domain (PAS domain)"/>
    <property type="match status" value="2"/>
</dbReference>
<dbReference type="Gene3D" id="3.30.450.20">
    <property type="entry name" value="PAS domain"/>
    <property type="match status" value="2"/>
</dbReference>
<dbReference type="SMART" id="SM00086">
    <property type="entry name" value="PAC"/>
    <property type="match status" value="2"/>
</dbReference>
<keyword evidence="5" id="KW-1185">Reference proteome</keyword>
<dbReference type="Gene3D" id="3.30.450.40">
    <property type="match status" value="2"/>
</dbReference>
<dbReference type="PANTHER" id="PTHR45228">
    <property type="entry name" value="CYCLIC DI-GMP PHOSPHODIESTERASE TM_0186-RELATED"/>
    <property type="match status" value="1"/>
</dbReference>
<dbReference type="NCBIfam" id="TIGR00229">
    <property type="entry name" value="sensory_box"/>
    <property type="match status" value="2"/>
</dbReference>
<dbReference type="InterPro" id="IPR013655">
    <property type="entry name" value="PAS_fold_3"/>
</dbReference>
<dbReference type="InterPro" id="IPR003607">
    <property type="entry name" value="HD/PDEase_dom"/>
</dbReference>
<name>A0ABQ2F5D9_9DEIO</name>
<organism evidence="4 5">
    <name type="scientific">Deinococcus malanensis</name>
    <dbReference type="NCBI Taxonomy" id="1706855"/>
    <lineage>
        <taxon>Bacteria</taxon>
        <taxon>Thermotogati</taxon>
        <taxon>Deinococcota</taxon>
        <taxon>Deinococci</taxon>
        <taxon>Deinococcales</taxon>
        <taxon>Deinococcaceae</taxon>
        <taxon>Deinococcus</taxon>
    </lineage>
</organism>
<reference evidence="5" key="1">
    <citation type="journal article" date="2019" name="Int. J. Syst. Evol. Microbiol.">
        <title>The Global Catalogue of Microorganisms (GCM) 10K type strain sequencing project: providing services to taxonomists for standard genome sequencing and annotation.</title>
        <authorList>
            <consortium name="The Broad Institute Genomics Platform"/>
            <consortium name="The Broad Institute Genome Sequencing Center for Infectious Disease"/>
            <person name="Wu L."/>
            <person name="Ma J."/>
        </authorList>
    </citation>
    <scope>NUCLEOTIDE SEQUENCE [LARGE SCALE GENOMIC DNA]</scope>
    <source>
        <strain evidence="5">JCM 30331</strain>
    </source>
</reference>
<dbReference type="Pfam" id="PF13487">
    <property type="entry name" value="HD_5"/>
    <property type="match status" value="1"/>
</dbReference>
<feature type="domain" description="PAC" evidence="2">
    <location>
        <begin position="81"/>
        <end position="135"/>
    </location>
</feature>
<gene>
    <name evidence="4" type="ORF">GCM10008955_42200</name>
</gene>
<proteinExistence type="predicted"/>
<comment type="caution">
    <text evidence="4">The sequence shown here is derived from an EMBL/GenBank/DDBJ whole genome shotgun (WGS) entry which is preliminary data.</text>
</comment>
<dbReference type="SMART" id="SM00065">
    <property type="entry name" value="GAF"/>
    <property type="match status" value="2"/>
</dbReference>
<dbReference type="PROSITE" id="PS51832">
    <property type="entry name" value="HD_GYP"/>
    <property type="match status" value="1"/>
</dbReference>
<feature type="domain" description="PAS" evidence="1">
    <location>
        <begin position="7"/>
        <end position="80"/>
    </location>
</feature>
<dbReference type="Pfam" id="PF13185">
    <property type="entry name" value="GAF_2"/>
    <property type="match status" value="1"/>
</dbReference>
<dbReference type="InterPro" id="IPR029016">
    <property type="entry name" value="GAF-like_dom_sf"/>
</dbReference>
<dbReference type="Pfam" id="PF08447">
    <property type="entry name" value="PAS_3"/>
    <property type="match status" value="1"/>
</dbReference>
<dbReference type="CDD" id="cd00077">
    <property type="entry name" value="HDc"/>
    <property type="match status" value="1"/>
</dbReference>
<dbReference type="InterPro" id="IPR052020">
    <property type="entry name" value="Cyclic_di-GMP/3'3'-cGAMP_PDE"/>
</dbReference>
<dbReference type="PROSITE" id="PS50112">
    <property type="entry name" value="PAS"/>
    <property type="match status" value="2"/>
</dbReference>
<dbReference type="Pfam" id="PF01590">
    <property type="entry name" value="GAF"/>
    <property type="match status" value="1"/>
</dbReference>
<dbReference type="PROSITE" id="PS50113">
    <property type="entry name" value="PAC"/>
    <property type="match status" value="2"/>
</dbReference>
<evidence type="ECO:0000259" key="3">
    <source>
        <dbReference type="PROSITE" id="PS51832"/>
    </source>
</evidence>
<dbReference type="Pfam" id="PF13426">
    <property type="entry name" value="PAS_9"/>
    <property type="match status" value="1"/>
</dbReference>
<dbReference type="InterPro" id="IPR003018">
    <property type="entry name" value="GAF"/>
</dbReference>
<feature type="domain" description="PAS" evidence="1">
    <location>
        <begin position="292"/>
        <end position="358"/>
    </location>
</feature>
<sequence length="783" mass="87518">MTPSALPPSLLTDALQACVVGVVITDATKGDHPVVYANPAFERLTGYSQDEILGRNCRFLQGQDKQQLALDQVRQALHQGESVTVTLRNYRKDGILFHNELTLSPVRNASGQVTHYLGFQNDVTERHQQDTHRAALTGLSRALSATYDPSDVLDVVLNAGLNAMEAAAGGISLLTPDGQFLELVGHAGYPESAVKCWMRFPVTLHAPVTDAVREHRALYMSAADFRTRYPEIHRDPALQFQSAAVLPLVVDHQVIGALSLSFEKNRHFDARERSFLQMIADQCAHALDRSRLHHNLRRLADNTTDLVRQYSRDGHVEYCSPSAWDMLGFHPEELLNSDPLHAVHPEDQPALRDAYLRRFTPTFEQEKFEYRLRHQNGSAVWVETSFKALRDPATKEINGFIGTTRDISQRRHAEQRLLGQLERYQHLLNFTVSLEQLHSPDELMAEALNQCLTLTEYEYGIAFEYTGGVVRRLTEAGDPPSSGVNEKGIFTGRIAAPVPRALRRGQAYFLEEDHVLLDPPEVLSRSHWVSVCLLPVMRQRTLVGVLAFGTDHSLTTSPGTRQLLSSVGARLSHALERQHHLAELNTSREETLRALGLALEYRDYETKGHTDRVVQLTQRLGQAMGFLGDDLDALRWGAFLHDTGKVAIPDAILLKPGKLDAEEWAVIKRHPGIGYEMLQHIPSLPPSTLEVVLYHQERWDGSGYPKGLAGMDIPLAARVFAVVDVYDALTSERPYKKAWTREAAVAQLQKEAGVLLDARVVEAFVRVLAQHDERVLASCRDAG</sequence>
<dbReference type="Proteomes" id="UP000647587">
    <property type="component" value="Unassembled WGS sequence"/>
</dbReference>
<evidence type="ECO:0000259" key="1">
    <source>
        <dbReference type="PROSITE" id="PS50112"/>
    </source>
</evidence>
<feature type="domain" description="PAC" evidence="2">
    <location>
        <begin position="366"/>
        <end position="419"/>
    </location>
</feature>
<evidence type="ECO:0000259" key="2">
    <source>
        <dbReference type="PROSITE" id="PS50113"/>
    </source>
</evidence>
<dbReference type="InterPro" id="IPR037522">
    <property type="entry name" value="HD_GYP_dom"/>
</dbReference>
<evidence type="ECO:0008006" key="6">
    <source>
        <dbReference type="Google" id="ProtNLM"/>
    </source>
</evidence>
<dbReference type="InterPro" id="IPR035965">
    <property type="entry name" value="PAS-like_dom_sf"/>
</dbReference>
<dbReference type="SUPFAM" id="SSF109604">
    <property type="entry name" value="HD-domain/PDEase-like"/>
    <property type="match status" value="1"/>
</dbReference>
<evidence type="ECO:0000313" key="5">
    <source>
        <dbReference type="Proteomes" id="UP000647587"/>
    </source>
</evidence>
<dbReference type="Gene3D" id="1.10.3210.10">
    <property type="entry name" value="Hypothetical protein af1432"/>
    <property type="match status" value="1"/>
</dbReference>
<dbReference type="InterPro" id="IPR000014">
    <property type="entry name" value="PAS"/>
</dbReference>
<dbReference type="CDD" id="cd00130">
    <property type="entry name" value="PAS"/>
    <property type="match status" value="2"/>
</dbReference>
<protein>
    <recommendedName>
        <fullName evidence="6">PAS domain S-box protein</fullName>
    </recommendedName>
</protein>
<feature type="domain" description="HD-GYP" evidence="3">
    <location>
        <begin position="584"/>
        <end position="780"/>
    </location>
</feature>
<dbReference type="InterPro" id="IPR000700">
    <property type="entry name" value="PAS-assoc_C"/>
</dbReference>
<dbReference type="SUPFAM" id="SSF55781">
    <property type="entry name" value="GAF domain-like"/>
    <property type="match status" value="2"/>
</dbReference>